<dbReference type="Gene3D" id="3.50.50.60">
    <property type="entry name" value="FAD/NAD(P)-binding domain"/>
    <property type="match status" value="2"/>
</dbReference>
<feature type="disulfide bond" description="Redox-active" evidence="5">
    <location>
        <begin position="40"/>
        <end position="45"/>
    </location>
</feature>
<dbReference type="PIRSF" id="PIRSF000350">
    <property type="entry name" value="Mercury_reductase_MerA"/>
    <property type="match status" value="1"/>
</dbReference>
<evidence type="ECO:0000256" key="2">
    <source>
        <dbReference type="ARBA" id="ARBA00022630"/>
    </source>
</evidence>
<feature type="binding site" evidence="4">
    <location>
        <position position="256"/>
    </location>
    <ligand>
        <name>NAD(+)</name>
        <dbReference type="ChEBI" id="CHEBI:57540"/>
    </ligand>
</feature>
<dbReference type="SUPFAM" id="SSF51905">
    <property type="entry name" value="FAD/NAD(P)-binding domain"/>
    <property type="match status" value="1"/>
</dbReference>
<dbReference type="KEGG" id="ock:EXM22_13510"/>
<dbReference type="InterPro" id="IPR023753">
    <property type="entry name" value="FAD/NAD-binding_dom"/>
</dbReference>
<feature type="domain" description="FAD/NAD(P)-binding" evidence="7">
    <location>
        <begin position="4"/>
        <end position="313"/>
    </location>
</feature>
<dbReference type="AlphaFoldDB" id="A0A5C1QPL6"/>
<dbReference type="PRINTS" id="PR00411">
    <property type="entry name" value="PNDRDTASEI"/>
</dbReference>
<gene>
    <name evidence="8" type="ORF">EXM22_13510</name>
</gene>
<dbReference type="SUPFAM" id="SSF55424">
    <property type="entry name" value="FAD/NAD-linked reductases, dimerisation (C-terminal) domain"/>
    <property type="match status" value="1"/>
</dbReference>
<evidence type="ECO:0000259" key="6">
    <source>
        <dbReference type="Pfam" id="PF02852"/>
    </source>
</evidence>
<dbReference type="Proteomes" id="UP000324209">
    <property type="component" value="Chromosome"/>
</dbReference>
<dbReference type="Pfam" id="PF07992">
    <property type="entry name" value="Pyr_redox_2"/>
    <property type="match status" value="1"/>
</dbReference>
<keyword evidence="4" id="KW-0547">Nucleotide-binding</keyword>
<feature type="domain" description="Pyridine nucleotide-disulphide oxidoreductase dimerisation" evidence="6">
    <location>
        <begin position="333"/>
        <end position="438"/>
    </location>
</feature>
<dbReference type="InterPro" id="IPR016156">
    <property type="entry name" value="FAD/NAD-linked_Rdtase_dimer_sf"/>
</dbReference>
<evidence type="ECO:0000313" key="9">
    <source>
        <dbReference type="Proteomes" id="UP000324209"/>
    </source>
</evidence>
<protein>
    <submittedName>
        <fullName evidence="8">NAD(P)/FAD-dependent oxidoreductase</fullName>
    </submittedName>
</protein>
<keyword evidence="4" id="KW-0520">NAD</keyword>
<evidence type="ECO:0000256" key="3">
    <source>
        <dbReference type="ARBA" id="ARBA00022827"/>
    </source>
</evidence>
<dbReference type="Pfam" id="PF02852">
    <property type="entry name" value="Pyr_redox_dim"/>
    <property type="match status" value="1"/>
</dbReference>
<reference evidence="8 9" key="1">
    <citation type="submission" date="2019-02" db="EMBL/GenBank/DDBJ databases">
        <title>Complete Genome Sequence and Methylome Analysis of free living Spirochaetas.</title>
        <authorList>
            <person name="Fomenkov A."/>
            <person name="Dubinina G."/>
            <person name="Leshcheva N."/>
            <person name="Mikheeva N."/>
            <person name="Grabovich M."/>
            <person name="Vincze T."/>
            <person name="Roberts R.J."/>
        </authorList>
    </citation>
    <scope>NUCLEOTIDE SEQUENCE [LARGE SCALE GENOMIC DNA]</scope>
    <source>
        <strain evidence="8 9">K2</strain>
    </source>
</reference>
<evidence type="ECO:0000256" key="5">
    <source>
        <dbReference type="PIRSR" id="PIRSR000350-4"/>
    </source>
</evidence>
<dbReference type="EMBL" id="CP036150">
    <property type="protein sequence ID" value="QEN08960.1"/>
    <property type="molecule type" value="Genomic_DNA"/>
</dbReference>
<organism evidence="8 9">
    <name type="scientific">Oceanispirochaeta crateris</name>
    <dbReference type="NCBI Taxonomy" id="2518645"/>
    <lineage>
        <taxon>Bacteria</taxon>
        <taxon>Pseudomonadati</taxon>
        <taxon>Spirochaetota</taxon>
        <taxon>Spirochaetia</taxon>
        <taxon>Spirochaetales</taxon>
        <taxon>Spirochaetaceae</taxon>
        <taxon>Oceanispirochaeta</taxon>
    </lineage>
</organism>
<evidence type="ECO:0000256" key="4">
    <source>
        <dbReference type="PIRSR" id="PIRSR000350-3"/>
    </source>
</evidence>
<dbReference type="Gene3D" id="3.30.390.30">
    <property type="match status" value="1"/>
</dbReference>
<dbReference type="PRINTS" id="PR00368">
    <property type="entry name" value="FADPNR"/>
</dbReference>
<dbReference type="PANTHER" id="PTHR43014:SF5">
    <property type="entry name" value="GLUTATHIONE REDUCTASE (NADPH)"/>
    <property type="match status" value="1"/>
</dbReference>
<comment type="cofactor">
    <cofactor evidence="4">
        <name>FAD</name>
        <dbReference type="ChEBI" id="CHEBI:57692"/>
    </cofactor>
    <text evidence="4">Binds 1 FAD per subunit.</text>
</comment>
<dbReference type="GO" id="GO:0016491">
    <property type="term" value="F:oxidoreductase activity"/>
    <property type="evidence" value="ECO:0007669"/>
    <property type="project" value="InterPro"/>
</dbReference>
<accession>A0A5C1QPL6</accession>
<keyword evidence="9" id="KW-1185">Reference proteome</keyword>
<proteinExistence type="inferred from homology"/>
<evidence type="ECO:0000313" key="8">
    <source>
        <dbReference type="EMBL" id="QEN08960.1"/>
    </source>
</evidence>
<comment type="similarity">
    <text evidence="1">Belongs to the class-I pyridine nucleotide-disulfide oxidoreductase family.</text>
</comment>
<feature type="binding site" evidence="4">
    <location>
        <begin position="170"/>
        <end position="177"/>
    </location>
    <ligand>
        <name>NAD(+)</name>
        <dbReference type="ChEBI" id="CHEBI:57540"/>
    </ligand>
</feature>
<evidence type="ECO:0000259" key="7">
    <source>
        <dbReference type="Pfam" id="PF07992"/>
    </source>
</evidence>
<evidence type="ECO:0000256" key="1">
    <source>
        <dbReference type="ARBA" id="ARBA00007532"/>
    </source>
</evidence>
<name>A0A5C1QPL6_9SPIO</name>
<feature type="binding site" evidence="4">
    <location>
        <position position="297"/>
    </location>
    <ligand>
        <name>FAD</name>
        <dbReference type="ChEBI" id="CHEBI:57692"/>
    </ligand>
</feature>
<dbReference type="GO" id="GO:0000166">
    <property type="term" value="F:nucleotide binding"/>
    <property type="evidence" value="ECO:0007669"/>
    <property type="project" value="UniProtKB-KW"/>
</dbReference>
<keyword evidence="3 4" id="KW-0274">FAD</keyword>
<dbReference type="RefSeq" id="WP_149487039.1">
    <property type="nucleotide sequence ID" value="NZ_CP036150.1"/>
</dbReference>
<dbReference type="OrthoDB" id="9800167at2"/>
<keyword evidence="2" id="KW-0285">Flavoprotein</keyword>
<feature type="binding site" evidence="4">
    <location>
        <position position="49"/>
    </location>
    <ligand>
        <name>FAD</name>
        <dbReference type="ChEBI" id="CHEBI:57692"/>
    </ligand>
</feature>
<dbReference type="InterPro" id="IPR004099">
    <property type="entry name" value="Pyr_nucl-diS_OxRdtase_dimer"/>
</dbReference>
<sequence length="443" mass="48035">MKIDILVIGSGTSGYTVANGLKKEGKTVAVADRRSFGGTCAKRGCQPKKYLVANAEIVHLAKGLEGKGLKKAPSVAWKDLMSLKREFTDKVSFNTEEGFKTAGIDVLHGDVYFTSPQSVIVGDLPVSADKIVLAVGTIPTPLTIPGGDFTVDSEYFLDMDKMPRKIIFIGGGYISFELASVAHQAGAETIILHRSVQPLKHFDPDLTRILVKTMKEEGLNLYTEHPVKKIEKSNSGFKVIAGVDEYFADLVVNATGRTPDLNSLNLDVGNIKFGAKGIDVNDYLQSSSNPNVFAVGDCVASGPDLATVADMQAEIVVQNILNKDSVIPDYSNIPSAVFSLPAMASVGISEEEAIQKKLDFRVKMIDQSNWPSSKRIGQKAAVSKVIIEEKTEQILGVHILGHNAAEVINTFALAIKFGHTTEELRTVLWAYPTHTSDMKYSFK</sequence>
<dbReference type="PANTHER" id="PTHR43014">
    <property type="entry name" value="MERCURIC REDUCTASE"/>
    <property type="match status" value="1"/>
</dbReference>
<dbReference type="InterPro" id="IPR036188">
    <property type="entry name" value="FAD/NAD-bd_sf"/>
</dbReference>
<dbReference type="InterPro" id="IPR001100">
    <property type="entry name" value="Pyr_nuc-diS_OxRdtase"/>
</dbReference>